<proteinExistence type="predicted"/>
<dbReference type="AlphaFoldDB" id="A0A976IEM0"/>
<dbReference type="OrthoDB" id="94055at2759"/>
<gene>
    <name evidence="1" type="ORF">CCR75_000945</name>
</gene>
<dbReference type="RefSeq" id="XP_067818485.1">
    <property type="nucleotide sequence ID" value="XM_067959050.1"/>
</dbReference>
<name>A0A976IEM0_BRELC</name>
<reference evidence="1 2" key="1">
    <citation type="journal article" date="2021" name="Genome Biol.">
        <title>AFLAP: assembly-free linkage analysis pipeline using k-mers from genome sequencing data.</title>
        <authorList>
            <person name="Fletcher K."/>
            <person name="Zhang L."/>
            <person name="Gil J."/>
            <person name="Han R."/>
            <person name="Cavanaugh K."/>
            <person name="Michelmore R."/>
        </authorList>
    </citation>
    <scope>NUCLEOTIDE SEQUENCE [LARGE SCALE GENOMIC DNA]</scope>
    <source>
        <strain evidence="1 2">SF5</strain>
    </source>
</reference>
<dbReference type="Proteomes" id="UP000294530">
    <property type="component" value="Unassembled WGS sequence"/>
</dbReference>
<protein>
    <submittedName>
        <fullName evidence="1">Uncharacterized protein</fullName>
    </submittedName>
</protein>
<dbReference type="EMBL" id="SHOA02000016">
    <property type="protein sequence ID" value="TDH68986.1"/>
    <property type="molecule type" value="Genomic_DNA"/>
</dbReference>
<dbReference type="KEGG" id="blac:94344721"/>
<dbReference type="GeneID" id="94344721"/>
<organism evidence="1 2">
    <name type="scientific">Bremia lactucae</name>
    <name type="common">Lettuce downy mildew</name>
    <dbReference type="NCBI Taxonomy" id="4779"/>
    <lineage>
        <taxon>Eukaryota</taxon>
        <taxon>Sar</taxon>
        <taxon>Stramenopiles</taxon>
        <taxon>Oomycota</taxon>
        <taxon>Peronosporomycetes</taxon>
        <taxon>Peronosporales</taxon>
        <taxon>Peronosporaceae</taxon>
        <taxon>Bremia</taxon>
    </lineage>
</organism>
<evidence type="ECO:0000313" key="2">
    <source>
        <dbReference type="Proteomes" id="UP000294530"/>
    </source>
</evidence>
<accession>A0A976IEM0</accession>
<sequence>MGKIHCSAIANQEFASLKKVLCQTADDAKQCIRLLKQHLLRVDSCHGKLFIHSATVFMRNDMRKAKDTSFELKRVANAISQISEPSDMEIEAARNGMEAIAKAMDVLHTTARNYDKVHNQSEVVQSTFKVRKRDREQDHLEMFVCDTNTLEALVKSIVRDNFNLSALSHQITITQKSLTSSPSFVERAKEAVDDVKEKLRERAASRA</sequence>
<keyword evidence="2" id="KW-1185">Reference proteome</keyword>
<evidence type="ECO:0000313" key="1">
    <source>
        <dbReference type="EMBL" id="TDH68986.1"/>
    </source>
</evidence>
<comment type="caution">
    <text evidence="1">The sequence shown here is derived from an EMBL/GenBank/DDBJ whole genome shotgun (WGS) entry which is preliminary data.</text>
</comment>